<sequence length="325" mass="36358">MTSIRDVAKLAGVSPSTVSRVMNGTARVDDEKRQKVERAISETGFKPNEVARSLYKRSSKIIGILVPNIINPFFNELAGAVEEECDRRGYRLTLCNSNDDLEKEKRNLSLLERMNADGVILMTNMDEIHKEVGNCRIPVVMIDRQIEGGKEIACIQSNHYQGGRMSMEHLLECGCRHIVQMSGPLHLSSARKRHQGYLDVCGERGIEPACIEGNYSFESGTEMAARLLEKYPDTDGIIAANDMVAISVYKELHRKGIRVPEDIQLIGFDNISLSSLFTPEITTIAQPIKKMGQDAVRMLTEYVAGAQINRNKVFDVKLIKRDTTL</sequence>
<dbReference type="SMART" id="SM00354">
    <property type="entry name" value="HTH_LACI"/>
    <property type="match status" value="1"/>
</dbReference>
<dbReference type="Pfam" id="PF00356">
    <property type="entry name" value="LacI"/>
    <property type="match status" value="1"/>
</dbReference>
<dbReference type="RefSeq" id="WP_002594872.1">
    <property type="nucleotide sequence ID" value="NZ_KB850998.1"/>
</dbReference>
<keyword evidence="2" id="KW-0805">Transcription regulation</keyword>
<dbReference type="Gene3D" id="3.40.50.2300">
    <property type="match status" value="2"/>
</dbReference>
<keyword evidence="3" id="KW-0238">DNA-binding</keyword>
<dbReference type="InterPro" id="IPR010982">
    <property type="entry name" value="Lambda_DNA-bd_dom_sf"/>
</dbReference>
<dbReference type="SUPFAM" id="SSF53822">
    <property type="entry name" value="Periplasmic binding protein-like I"/>
    <property type="match status" value="1"/>
</dbReference>
<evidence type="ECO:0000313" key="6">
    <source>
        <dbReference type="EMBL" id="ENZ19027.1"/>
    </source>
</evidence>
<dbReference type="PROSITE" id="PS50932">
    <property type="entry name" value="HTH_LACI_2"/>
    <property type="match status" value="1"/>
</dbReference>
<evidence type="ECO:0000256" key="3">
    <source>
        <dbReference type="ARBA" id="ARBA00023125"/>
    </source>
</evidence>
<dbReference type="GO" id="GO:0003700">
    <property type="term" value="F:DNA-binding transcription factor activity"/>
    <property type="evidence" value="ECO:0007669"/>
    <property type="project" value="TreeGrafter"/>
</dbReference>
<keyword evidence="1" id="KW-0678">Repressor</keyword>
<gene>
    <name evidence="6" type="ORF">HMPREF1090_00899</name>
</gene>
<evidence type="ECO:0000256" key="1">
    <source>
        <dbReference type="ARBA" id="ARBA00022491"/>
    </source>
</evidence>
<dbReference type="GO" id="GO:0000976">
    <property type="term" value="F:transcription cis-regulatory region binding"/>
    <property type="evidence" value="ECO:0007669"/>
    <property type="project" value="TreeGrafter"/>
</dbReference>
<organism evidence="6 7">
    <name type="scientific">[Clostridium] clostridioforme 90A8</name>
    <dbReference type="NCBI Taxonomy" id="999408"/>
    <lineage>
        <taxon>Bacteria</taxon>
        <taxon>Bacillati</taxon>
        <taxon>Bacillota</taxon>
        <taxon>Clostridia</taxon>
        <taxon>Lachnospirales</taxon>
        <taxon>Lachnospiraceae</taxon>
        <taxon>Enterocloster</taxon>
    </lineage>
</organism>
<comment type="caution">
    <text evidence="6">The sequence shown here is derived from an EMBL/GenBank/DDBJ whole genome shotgun (WGS) entry which is preliminary data.</text>
</comment>
<dbReference type="Proteomes" id="UP000013085">
    <property type="component" value="Unassembled WGS sequence"/>
</dbReference>
<dbReference type="InterPro" id="IPR000843">
    <property type="entry name" value="HTH_LacI"/>
</dbReference>
<dbReference type="InterPro" id="IPR028082">
    <property type="entry name" value="Peripla_BP_I"/>
</dbReference>
<dbReference type="Pfam" id="PF13377">
    <property type="entry name" value="Peripla_BP_3"/>
    <property type="match status" value="1"/>
</dbReference>
<dbReference type="CDD" id="cd01392">
    <property type="entry name" value="HTH_LacI"/>
    <property type="match status" value="1"/>
</dbReference>
<evidence type="ECO:0000256" key="2">
    <source>
        <dbReference type="ARBA" id="ARBA00023015"/>
    </source>
</evidence>
<dbReference type="AlphaFoldDB" id="A0A0E2HF65"/>
<dbReference type="PANTHER" id="PTHR30146">
    <property type="entry name" value="LACI-RELATED TRANSCRIPTIONAL REPRESSOR"/>
    <property type="match status" value="1"/>
</dbReference>
<dbReference type="Gene3D" id="1.10.260.40">
    <property type="entry name" value="lambda repressor-like DNA-binding domains"/>
    <property type="match status" value="1"/>
</dbReference>
<dbReference type="PATRIC" id="fig|999408.3.peg.955"/>
<dbReference type="PROSITE" id="PS00356">
    <property type="entry name" value="HTH_LACI_1"/>
    <property type="match status" value="1"/>
</dbReference>
<dbReference type="PRINTS" id="PR00036">
    <property type="entry name" value="HTHLACI"/>
</dbReference>
<accession>A0A0E2HF65</accession>
<name>A0A0E2HF65_9FIRM</name>
<evidence type="ECO:0000256" key="4">
    <source>
        <dbReference type="ARBA" id="ARBA00023163"/>
    </source>
</evidence>
<dbReference type="SUPFAM" id="SSF47413">
    <property type="entry name" value="lambda repressor-like DNA-binding domains"/>
    <property type="match status" value="1"/>
</dbReference>
<dbReference type="InterPro" id="IPR046335">
    <property type="entry name" value="LacI/GalR-like_sensor"/>
</dbReference>
<dbReference type="PANTHER" id="PTHR30146:SF95">
    <property type="entry name" value="RIBOSE OPERON REPRESSOR"/>
    <property type="match status" value="1"/>
</dbReference>
<proteinExistence type="predicted"/>
<keyword evidence="4" id="KW-0804">Transcription</keyword>
<dbReference type="CDD" id="cd06291">
    <property type="entry name" value="PBP1_Qymf-like"/>
    <property type="match status" value="1"/>
</dbReference>
<evidence type="ECO:0000259" key="5">
    <source>
        <dbReference type="PROSITE" id="PS50932"/>
    </source>
</evidence>
<evidence type="ECO:0000313" key="7">
    <source>
        <dbReference type="Proteomes" id="UP000013085"/>
    </source>
</evidence>
<feature type="domain" description="HTH lacI-type" evidence="5">
    <location>
        <begin position="2"/>
        <end position="56"/>
    </location>
</feature>
<protein>
    <submittedName>
        <fullName evidence="6">LacI family transcriptional regulator</fullName>
    </submittedName>
</protein>
<dbReference type="HOGENOM" id="CLU_037628_14_1_9"/>
<reference evidence="6 7" key="1">
    <citation type="submission" date="2013-01" db="EMBL/GenBank/DDBJ databases">
        <title>The Genome Sequence of Clostridium clostridioforme 90A8.</title>
        <authorList>
            <consortium name="The Broad Institute Genome Sequencing Platform"/>
            <person name="Earl A."/>
            <person name="Ward D."/>
            <person name="Feldgarden M."/>
            <person name="Gevers D."/>
            <person name="Courvalin P."/>
            <person name="Lambert T."/>
            <person name="Walker B."/>
            <person name="Young S.K."/>
            <person name="Zeng Q."/>
            <person name="Gargeya S."/>
            <person name="Fitzgerald M."/>
            <person name="Haas B."/>
            <person name="Abouelleil A."/>
            <person name="Alvarado L."/>
            <person name="Arachchi H.M."/>
            <person name="Berlin A.M."/>
            <person name="Chapman S.B."/>
            <person name="Dewar J."/>
            <person name="Goldberg J."/>
            <person name="Griggs A."/>
            <person name="Gujja S."/>
            <person name="Hansen M."/>
            <person name="Howarth C."/>
            <person name="Imamovic A."/>
            <person name="Larimer J."/>
            <person name="McCowan C."/>
            <person name="Murphy C."/>
            <person name="Neiman D."/>
            <person name="Pearson M."/>
            <person name="Priest M."/>
            <person name="Roberts A."/>
            <person name="Saif S."/>
            <person name="Shea T."/>
            <person name="Sisk P."/>
            <person name="Sykes S."/>
            <person name="Wortman J."/>
            <person name="Nusbaum C."/>
            <person name="Birren B."/>
        </authorList>
    </citation>
    <scope>NUCLEOTIDE SEQUENCE [LARGE SCALE GENOMIC DNA]</scope>
    <source>
        <strain evidence="6 7">90A8</strain>
    </source>
</reference>
<dbReference type="EMBL" id="AGYR01000006">
    <property type="protein sequence ID" value="ENZ19027.1"/>
    <property type="molecule type" value="Genomic_DNA"/>
</dbReference>